<dbReference type="GO" id="GO:0016747">
    <property type="term" value="F:acyltransferase activity, transferring groups other than amino-acyl groups"/>
    <property type="evidence" value="ECO:0007669"/>
    <property type="project" value="InterPro"/>
</dbReference>
<dbReference type="CDD" id="cd04301">
    <property type="entry name" value="NAT_SF"/>
    <property type="match status" value="1"/>
</dbReference>
<dbReference type="RefSeq" id="WP_191042409.1">
    <property type="nucleotide sequence ID" value="NZ_JACXAA010000014.1"/>
</dbReference>
<feature type="domain" description="N-acetyltransferase" evidence="1">
    <location>
        <begin position="1"/>
        <end position="134"/>
    </location>
</feature>
<sequence length="139" mass="15988">MAYTVELTQLSSAPQAYQLSLLDDENQPIGYAMGEFRQYVVWYEGQPYFFLNDLVISDQAQQQQGFGDQLLQEVEAFARREGAYWIRGHVDPQSVSYTTAGTDKRTLGKFLGKHGYGLKREIHDDSIRFWKPLRRLSGS</sequence>
<gene>
    <name evidence="2" type="ORF">IC230_28175</name>
</gene>
<dbReference type="Pfam" id="PF00583">
    <property type="entry name" value="Acetyltransf_1"/>
    <property type="match status" value="1"/>
</dbReference>
<protein>
    <submittedName>
        <fullName evidence="2">GNAT family N-acetyltransferase</fullName>
    </submittedName>
</protein>
<dbReference type="EMBL" id="JACXAA010000014">
    <property type="protein sequence ID" value="MBD2756789.1"/>
    <property type="molecule type" value="Genomic_DNA"/>
</dbReference>
<dbReference type="InterPro" id="IPR000182">
    <property type="entry name" value="GNAT_dom"/>
</dbReference>
<evidence type="ECO:0000313" key="2">
    <source>
        <dbReference type="EMBL" id="MBD2756789.1"/>
    </source>
</evidence>
<name>A0A927GGE3_9BACT</name>
<dbReference type="PROSITE" id="PS51186">
    <property type="entry name" value="GNAT"/>
    <property type="match status" value="1"/>
</dbReference>
<dbReference type="SUPFAM" id="SSF55729">
    <property type="entry name" value="Acyl-CoA N-acyltransferases (Nat)"/>
    <property type="match status" value="1"/>
</dbReference>
<evidence type="ECO:0000259" key="1">
    <source>
        <dbReference type="PROSITE" id="PS51186"/>
    </source>
</evidence>
<organism evidence="2 3">
    <name type="scientific">Spirosoma validum</name>
    <dbReference type="NCBI Taxonomy" id="2771355"/>
    <lineage>
        <taxon>Bacteria</taxon>
        <taxon>Pseudomonadati</taxon>
        <taxon>Bacteroidota</taxon>
        <taxon>Cytophagia</taxon>
        <taxon>Cytophagales</taxon>
        <taxon>Cytophagaceae</taxon>
        <taxon>Spirosoma</taxon>
    </lineage>
</organism>
<keyword evidence="3" id="KW-1185">Reference proteome</keyword>
<dbReference type="Proteomes" id="UP000653797">
    <property type="component" value="Unassembled WGS sequence"/>
</dbReference>
<accession>A0A927GGE3</accession>
<dbReference type="AlphaFoldDB" id="A0A927GGE3"/>
<comment type="caution">
    <text evidence="2">The sequence shown here is derived from an EMBL/GenBank/DDBJ whole genome shotgun (WGS) entry which is preliminary data.</text>
</comment>
<dbReference type="InterPro" id="IPR016181">
    <property type="entry name" value="Acyl_CoA_acyltransferase"/>
</dbReference>
<evidence type="ECO:0000313" key="3">
    <source>
        <dbReference type="Proteomes" id="UP000653797"/>
    </source>
</evidence>
<reference evidence="2" key="1">
    <citation type="submission" date="2020-09" db="EMBL/GenBank/DDBJ databases">
        <authorList>
            <person name="Kim M.K."/>
        </authorList>
    </citation>
    <scope>NUCLEOTIDE SEQUENCE</scope>
    <source>
        <strain evidence="2">BT704</strain>
    </source>
</reference>
<dbReference type="Gene3D" id="3.40.630.30">
    <property type="match status" value="1"/>
</dbReference>
<proteinExistence type="predicted"/>